<keyword evidence="3" id="KW-1185">Reference proteome</keyword>
<dbReference type="GO" id="GO:0016787">
    <property type="term" value="F:hydrolase activity"/>
    <property type="evidence" value="ECO:0007669"/>
    <property type="project" value="UniProtKB-KW"/>
</dbReference>
<dbReference type="Pfam" id="PF12706">
    <property type="entry name" value="Lactamase_B_2"/>
    <property type="match status" value="1"/>
</dbReference>
<dbReference type="EMBL" id="CP036422">
    <property type="protein sequence ID" value="QFU77364.1"/>
    <property type="molecule type" value="Genomic_DNA"/>
</dbReference>
<dbReference type="PANTHER" id="PTHR15032">
    <property type="entry name" value="N-ACYL-PHOSPHATIDYLETHANOLAMINE-HYDROLYZING PHOSPHOLIPASE D"/>
    <property type="match status" value="1"/>
</dbReference>
<dbReference type="AlphaFoldDB" id="A0A5P9NPZ3"/>
<dbReference type="InterPro" id="IPR036866">
    <property type="entry name" value="RibonucZ/Hydroxyglut_hydro"/>
</dbReference>
<dbReference type="SUPFAM" id="SSF56281">
    <property type="entry name" value="Metallo-hydrolase/oxidoreductase"/>
    <property type="match status" value="1"/>
</dbReference>
<dbReference type="OrthoDB" id="9805728at2"/>
<name>A0A5P9NPZ3_9GAMM</name>
<feature type="domain" description="Metallo-beta-lactamase" evidence="1">
    <location>
        <begin position="97"/>
        <end position="290"/>
    </location>
</feature>
<dbReference type="Proteomes" id="UP000326287">
    <property type="component" value="Chromosome"/>
</dbReference>
<accession>A0A5P9NPZ3</accession>
<evidence type="ECO:0000259" key="1">
    <source>
        <dbReference type="Pfam" id="PF12706"/>
    </source>
</evidence>
<dbReference type="InterPro" id="IPR001279">
    <property type="entry name" value="Metallo-B-lactamas"/>
</dbReference>
<reference evidence="2 3" key="1">
    <citation type="submission" date="2019-02" db="EMBL/GenBank/DDBJ databases">
        <authorList>
            <person name="Li S.-H."/>
        </authorList>
    </citation>
    <scope>NUCLEOTIDE SEQUENCE [LARGE SCALE GENOMIC DNA]</scope>
    <source>
        <strain evidence="2 3">IMCC14385</strain>
    </source>
</reference>
<dbReference type="RefSeq" id="WP_153240510.1">
    <property type="nucleotide sequence ID" value="NZ_CP036422.1"/>
</dbReference>
<keyword evidence="2" id="KW-0378">Hydrolase</keyword>
<proteinExistence type="predicted"/>
<protein>
    <submittedName>
        <fullName evidence="2">MBL fold metallo-hydrolase</fullName>
    </submittedName>
</protein>
<dbReference type="Gene3D" id="3.60.15.10">
    <property type="entry name" value="Ribonuclease Z/Hydroxyacylglutathione hydrolase-like"/>
    <property type="match status" value="1"/>
</dbReference>
<organism evidence="2 3">
    <name type="scientific">Halioglobus maricola</name>
    <dbReference type="NCBI Taxonomy" id="2601894"/>
    <lineage>
        <taxon>Bacteria</taxon>
        <taxon>Pseudomonadati</taxon>
        <taxon>Pseudomonadota</taxon>
        <taxon>Gammaproteobacteria</taxon>
        <taxon>Cellvibrionales</taxon>
        <taxon>Halieaceae</taxon>
        <taxon>Halioglobus</taxon>
    </lineage>
</organism>
<dbReference type="GO" id="GO:0005737">
    <property type="term" value="C:cytoplasm"/>
    <property type="evidence" value="ECO:0007669"/>
    <property type="project" value="TreeGrafter"/>
</dbReference>
<gene>
    <name evidence="2" type="ORF">EY643_17780</name>
</gene>
<dbReference type="PANTHER" id="PTHR15032:SF4">
    <property type="entry name" value="N-ACYL-PHOSPHATIDYLETHANOLAMINE-HYDROLYZING PHOSPHOLIPASE D"/>
    <property type="match status" value="1"/>
</dbReference>
<dbReference type="KEGG" id="halc:EY643_17780"/>
<evidence type="ECO:0000313" key="3">
    <source>
        <dbReference type="Proteomes" id="UP000326287"/>
    </source>
</evidence>
<evidence type="ECO:0000313" key="2">
    <source>
        <dbReference type="EMBL" id="QFU77364.1"/>
    </source>
</evidence>
<sequence>MKRHLLLAVGFVLSAQALSEGGAPKAGGKFENEAGPREMKMLKIIKARFTTPQLDKRPEAEVPLHYIGRDELDAATSPLLYRLGHSSILIKLGDEYVLTDPVFSERASPVQWAGPRRFHPVPLEPEALPDIKAVVISHDHYDHLDYGTIKRIESRVENFVVPRGVGDHLRRWGIEDTRIHELDWWQGLELGDLSLTATPAQHFSGRGMLDGNRTLWASWVIEGAGAKLFFSGDTGYFDGFRDIGERFGPFDITLIETGAYDQLWAAVHMLPEQSVQAHIDLRGKAMLPIHNSTFNLAFHPWYEPMERAAALAAERQVKLLTPIIGAPVDVLEPRQSPAWWRELNPQLVAVPADSEALSVKPAG</sequence>